<evidence type="ECO:0000256" key="3">
    <source>
        <dbReference type="ARBA" id="ARBA00023002"/>
    </source>
</evidence>
<accession>A0AA39YZV5</accession>
<feature type="domain" description="FAD-binding" evidence="5">
    <location>
        <begin position="294"/>
        <end position="327"/>
    </location>
</feature>
<dbReference type="SUPFAM" id="SSF51905">
    <property type="entry name" value="FAD/NAD(P)-binding domain"/>
    <property type="match status" value="1"/>
</dbReference>
<evidence type="ECO:0000313" key="7">
    <source>
        <dbReference type="Proteomes" id="UP001175001"/>
    </source>
</evidence>
<dbReference type="Gene3D" id="3.50.50.60">
    <property type="entry name" value="FAD/NAD(P)-binding domain"/>
    <property type="match status" value="1"/>
</dbReference>
<evidence type="ECO:0000256" key="2">
    <source>
        <dbReference type="ARBA" id="ARBA00022827"/>
    </source>
</evidence>
<evidence type="ECO:0000313" key="6">
    <source>
        <dbReference type="EMBL" id="KAK0660750.1"/>
    </source>
</evidence>
<name>A0AA39YZV5_9PEZI</name>
<dbReference type="InterPro" id="IPR036188">
    <property type="entry name" value="FAD/NAD-bd_sf"/>
</dbReference>
<comment type="caution">
    <text evidence="6">The sequence shown here is derived from an EMBL/GenBank/DDBJ whole genome shotgun (WGS) entry which is preliminary data.</text>
</comment>
<dbReference type="AlphaFoldDB" id="A0AA39YZV5"/>
<gene>
    <name evidence="6" type="primary">tetX_2</name>
    <name evidence="6" type="ORF">DIS24_g3244</name>
</gene>
<protein>
    <submittedName>
        <fullName evidence="6">Tetracycline resistance protein</fullName>
    </submittedName>
</protein>
<feature type="domain" description="FAD-binding" evidence="5">
    <location>
        <begin position="6"/>
        <end position="163"/>
    </location>
</feature>
<proteinExistence type="predicted"/>
<dbReference type="PANTHER" id="PTHR46972">
    <property type="entry name" value="MONOOXYGENASE ASQM-RELATED"/>
    <property type="match status" value="1"/>
</dbReference>
<dbReference type="PRINTS" id="PR00420">
    <property type="entry name" value="RNGMNOXGNASE"/>
</dbReference>
<dbReference type="GO" id="GO:0004497">
    <property type="term" value="F:monooxygenase activity"/>
    <property type="evidence" value="ECO:0007669"/>
    <property type="project" value="UniProtKB-KW"/>
</dbReference>
<dbReference type="GO" id="GO:0071949">
    <property type="term" value="F:FAD binding"/>
    <property type="evidence" value="ECO:0007669"/>
    <property type="project" value="InterPro"/>
</dbReference>
<sequence length="399" mass="44913">MSSPKIAIIGAGPGGLTLARILHVNGIPTTIFEKDPDRKFRHTAGGCLDLHEHSGQKALREANLFEEFQKHARYDGEALILTDRFGKEHVNVKGIDTGRPEIDRPVLRQMLLDSLPEDYVRWGHSLKRVEADGTLHFEHTTERGFDLVVGADGAWSKVRQLLSTIPPFYSGITGLEWWLHEPDRTHPQLSATLGDGSYFAFGDEEGRCLGSQRQGDRSVRTYAFLRKPESWIRDCGVDWQDRDAAKRFLLESEFGTWPQKLTDVIGAWEEGAIIPRPLYMLPVGLRWPHQKGFTLLGDSAHLMTPFAGEGVNAAMWDAMDLAEAIIAGRSDLDAAAWAYEKKMFPRAEKIQQMTWDSLRSRFDRGGVAHLKQRFTFLMEMRKNGERVKDGGIGSEVSAE</sequence>
<dbReference type="InterPro" id="IPR002938">
    <property type="entry name" value="FAD-bd"/>
</dbReference>
<organism evidence="6 7">
    <name type="scientific">Lasiodiplodia hormozganensis</name>
    <dbReference type="NCBI Taxonomy" id="869390"/>
    <lineage>
        <taxon>Eukaryota</taxon>
        <taxon>Fungi</taxon>
        <taxon>Dikarya</taxon>
        <taxon>Ascomycota</taxon>
        <taxon>Pezizomycotina</taxon>
        <taxon>Dothideomycetes</taxon>
        <taxon>Dothideomycetes incertae sedis</taxon>
        <taxon>Botryosphaeriales</taxon>
        <taxon>Botryosphaeriaceae</taxon>
        <taxon>Lasiodiplodia</taxon>
    </lineage>
</organism>
<keyword evidence="7" id="KW-1185">Reference proteome</keyword>
<dbReference type="Pfam" id="PF01494">
    <property type="entry name" value="FAD_binding_3"/>
    <property type="match status" value="2"/>
</dbReference>
<keyword evidence="2" id="KW-0274">FAD</keyword>
<dbReference type="Proteomes" id="UP001175001">
    <property type="component" value="Unassembled WGS sequence"/>
</dbReference>
<keyword evidence="1" id="KW-0285">Flavoprotein</keyword>
<dbReference type="PANTHER" id="PTHR46972:SF1">
    <property type="entry name" value="FAD DEPENDENT OXIDOREDUCTASE DOMAIN-CONTAINING PROTEIN"/>
    <property type="match status" value="1"/>
</dbReference>
<keyword evidence="3" id="KW-0560">Oxidoreductase</keyword>
<evidence type="ECO:0000256" key="1">
    <source>
        <dbReference type="ARBA" id="ARBA00022630"/>
    </source>
</evidence>
<reference evidence="6" key="1">
    <citation type="submission" date="2023-06" db="EMBL/GenBank/DDBJ databases">
        <title>Multi-omics analyses reveal the molecular pathogenesis toolkit of Lasiodiplodia hormozganensis, a cross-kingdom pathogen.</title>
        <authorList>
            <person name="Felix C."/>
            <person name="Meneses R."/>
            <person name="Goncalves M.F.M."/>
            <person name="Tilleman L."/>
            <person name="Duarte A.S."/>
            <person name="Jorrin-Novo J.V."/>
            <person name="Van De Peer Y."/>
            <person name="Deforce D."/>
            <person name="Van Nieuwerburgh F."/>
            <person name="Esteves A.C."/>
            <person name="Alves A."/>
        </authorList>
    </citation>
    <scope>NUCLEOTIDE SEQUENCE</scope>
    <source>
        <strain evidence="6">CBS 339.90</strain>
    </source>
</reference>
<dbReference type="EMBL" id="JAUJDW010000010">
    <property type="protein sequence ID" value="KAK0660750.1"/>
    <property type="molecule type" value="Genomic_DNA"/>
</dbReference>
<evidence type="ECO:0000259" key="5">
    <source>
        <dbReference type="Pfam" id="PF01494"/>
    </source>
</evidence>
<keyword evidence="4" id="KW-0503">Monooxygenase</keyword>
<evidence type="ECO:0000256" key="4">
    <source>
        <dbReference type="ARBA" id="ARBA00023033"/>
    </source>
</evidence>